<sequence>MHDPAYERSLKVVYDRIAHNFSRAEPRKRAWNYLVDLPKAHSAGLRRGETVGHYSGEIRADGVQRLLTSARWDEFSVRDELRAIAIQAGGRTGGTLFLTEIAFPKKGRNAVAVERQYSHDTQRVENCQIGLLLFYLTADRQAFLIDSELYLPPSWVSDPKRRDQAQIPPEVVYRSKSAIAAEMIRRAWESSIRPVWVACNLVCTEKTILHRLLRRYGVQHLIAGSAGEMQAGGVGGFGKALTDESAGPPAGGTVPGHEMLQLRNTVLHRFSTRGSDPARIEMSYLMLSGTTRNSRARSYYTAYLRPHAGLAEVVPIVQLIEGAAAHCRAVKQKTGLGHYEVRSWRGWYRHVTLASAAQMALELARHDNSGDLRPQYVDLRDVAYSGTGKGQTAV</sequence>
<gene>
    <name evidence="2" type="ORF">KIH74_16445</name>
</gene>
<dbReference type="InterPro" id="IPR039365">
    <property type="entry name" value="IS701-like"/>
</dbReference>
<reference evidence="2 3" key="1">
    <citation type="submission" date="2021-05" db="EMBL/GenBank/DDBJ databases">
        <title>Kineosporia and Streptomyces sp. nov. two new marine actinobacteria isolated from Coral.</title>
        <authorList>
            <person name="Buangrab K."/>
            <person name="Sutthacheep M."/>
            <person name="Yeemin T."/>
            <person name="Harunari E."/>
            <person name="Igarashi Y."/>
            <person name="Kanchanasin P."/>
            <person name="Tanasupawat S."/>
            <person name="Phongsopitanun W."/>
        </authorList>
    </citation>
    <scope>NUCLEOTIDE SEQUENCE [LARGE SCALE GENOMIC DNA]</scope>
    <source>
        <strain evidence="2 3">J2-2</strain>
    </source>
</reference>
<proteinExistence type="predicted"/>
<dbReference type="RefSeq" id="WP_214156823.1">
    <property type="nucleotide sequence ID" value="NZ_JAHBAY010000006.1"/>
</dbReference>
<name>A0ABS5THG0_9ACTN</name>
<evidence type="ECO:0000313" key="3">
    <source>
        <dbReference type="Proteomes" id="UP001197247"/>
    </source>
</evidence>
<feature type="domain" description="Transposase IS701-like DDE" evidence="1">
    <location>
        <begin position="61"/>
        <end position="217"/>
    </location>
</feature>
<dbReference type="PANTHER" id="PTHR33627:SF1">
    <property type="entry name" value="TRANSPOSASE"/>
    <property type="match status" value="1"/>
</dbReference>
<dbReference type="Pfam" id="PF13546">
    <property type="entry name" value="DDE_5"/>
    <property type="match status" value="1"/>
</dbReference>
<protein>
    <submittedName>
        <fullName evidence="2">Transposase</fullName>
    </submittedName>
</protein>
<comment type="caution">
    <text evidence="2">The sequence shown here is derived from an EMBL/GenBank/DDBJ whole genome shotgun (WGS) entry which is preliminary data.</text>
</comment>
<accession>A0ABS5THG0</accession>
<dbReference type="PANTHER" id="PTHR33627">
    <property type="entry name" value="TRANSPOSASE"/>
    <property type="match status" value="1"/>
</dbReference>
<dbReference type="InterPro" id="IPR038721">
    <property type="entry name" value="IS701-like_DDE_dom"/>
</dbReference>
<organism evidence="2 3">
    <name type="scientific">Kineosporia corallincola</name>
    <dbReference type="NCBI Taxonomy" id="2835133"/>
    <lineage>
        <taxon>Bacteria</taxon>
        <taxon>Bacillati</taxon>
        <taxon>Actinomycetota</taxon>
        <taxon>Actinomycetes</taxon>
        <taxon>Kineosporiales</taxon>
        <taxon>Kineosporiaceae</taxon>
        <taxon>Kineosporia</taxon>
    </lineage>
</organism>
<evidence type="ECO:0000313" key="2">
    <source>
        <dbReference type="EMBL" id="MBT0770535.1"/>
    </source>
</evidence>
<dbReference type="EMBL" id="JAHBAY010000006">
    <property type="protein sequence ID" value="MBT0770535.1"/>
    <property type="molecule type" value="Genomic_DNA"/>
</dbReference>
<dbReference type="Proteomes" id="UP001197247">
    <property type="component" value="Unassembled WGS sequence"/>
</dbReference>
<evidence type="ECO:0000259" key="1">
    <source>
        <dbReference type="Pfam" id="PF13546"/>
    </source>
</evidence>
<keyword evidence="3" id="KW-1185">Reference proteome</keyword>